<evidence type="ECO:0000313" key="3">
    <source>
        <dbReference type="EMBL" id="SOE01704.1"/>
    </source>
</evidence>
<dbReference type="PANTHER" id="PTHR30160">
    <property type="entry name" value="TETRAACYLDISACCHARIDE 4'-KINASE-RELATED"/>
    <property type="match status" value="1"/>
</dbReference>
<evidence type="ECO:0000256" key="1">
    <source>
        <dbReference type="ARBA" id="ARBA00022676"/>
    </source>
</evidence>
<dbReference type="EMBL" id="OCNJ01000022">
    <property type="protein sequence ID" value="SOE01704.1"/>
    <property type="molecule type" value="Genomic_DNA"/>
</dbReference>
<dbReference type="InterPro" id="IPR051199">
    <property type="entry name" value="LPS_LOS_Heptosyltrfase"/>
</dbReference>
<keyword evidence="2 3" id="KW-0808">Transferase</keyword>
<dbReference type="Gene3D" id="3.40.50.2000">
    <property type="entry name" value="Glycogen Phosphorylase B"/>
    <property type="match status" value="2"/>
</dbReference>
<dbReference type="GO" id="GO:0009244">
    <property type="term" value="P:lipopolysaccharide core region biosynthetic process"/>
    <property type="evidence" value="ECO:0007669"/>
    <property type="project" value="TreeGrafter"/>
</dbReference>
<dbReference type="Proteomes" id="UP000219621">
    <property type="component" value="Unassembled WGS sequence"/>
</dbReference>
<dbReference type="SUPFAM" id="SSF53756">
    <property type="entry name" value="UDP-Glycosyltransferase/glycogen phosphorylase"/>
    <property type="match status" value="1"/>
</dbReference>
<evidence type="ECO:0000256" key="2">
    <source>
        <dbReference type="ARBA" id="ARBA00022679"/>
    </source>
</evidence>
<dbReference type="Pfam" id="PF01075">
    <property type="entry name" value="Glyco_transf_9"/>
    <property type="match status" value="1"/>
</dbReference>
<organism evidence="3 4">
    <name type="scientific">Caenispirillum bisanense</name>
    <dbReference type="NCBI Taxonomy" id="414052"/>
    <lineage>
        <taxon>Bacteria</taxon>
        <taxon>Pseudomonadati</taxon>
        <taxon>Pseudomonadota</taxon>
        <taxon>Alphaproteobacteria</taxon>
        <taxon>Rhodospirillales</taxon>
        <taxon>Novispirillaceae</taxon>
        <taxon>Caenispirillum</taxon>
    </lineage>
</organism>
<name>A0A286H342_9PROT</name>
<dbReference type="GO" id="GO:0005829">
    <property type="term" value="C:cytosol"/>
    <property type="evidence" value="ECO:0007669"/>
    <property type="project" value="TreeGrafter"/>
</dbReference>
<keyword evidence="4" id="KW-1185">Reference proteome</keyword>
<evidence type="ECO:0000313" key="4">
    <source>
        <dbReference type="Proteomes" id="UP000219621"/>
    </source>
</evidence>
<gene>
    <name evidence="3" type="ORF">SAMN05421508_12214</name>
</gene>
<sequence length="316" mass="33897">MSSSAPSPRRILVVKLGAFGDFVVALAAMKAIRQTHADAHLTLLTTPPFVGLAEASGLFDAVRGDGRPSGFAGQVRLALDLRRARFDRVYDLQRNDRTRLFFHVLRFGRPGLEWSGIFPGATFYIADPREPRRHAAVRYADQLRVAGITVPPYPDLGFLHGDLTPLPPLPERFVLLVPGGAPQRPAKRAPVATYVSLARHCLGQGLTPVLVGTDKEADVLDAIALAVPEALSLRGRTDFGQLASLARRAAGAVGNDTGPMHLVAVAGCPSVVLFSAESDPVENRPWADQVVTLQRPHLRDLPADEVAAALDGVVRG</sequence>
<dbReference type="OrthoDB" id="9807356at2"/>
<dbReference type="InterPro" id="IPR002201">
    <property type="entry name" value="Glyco_trans_9"/>
</dbReference>
<dbReference type="GO" id="GO:0008713">
    <property type="term" value="F:ADP-heptose-lipopolysaccharide heptosyltransferase activity"/>
    <property type="evidence" value="ECO:0007669"/>
    <property type="project" value="TreeGrafter"/>
</dbReference>
<proteinExistence type="predicted"/>
<accession>A0A286H342</accession>
<protein>
    <submittedName>
        <fullName evidence="3">ADP-heptose:LPS heptosyltransferase</fullName>
    </submittedName>
</protein>
<dbReference type="CDD" id="cd03789">
    <property type="entry name" value="GT9_LPS_heptosyltransferase"/>
    <property type="match status" value="1"/>
</dbReference>
<reference evidence="4" key="1">
    <citation type="submission" date="2017-09" db="EMBL/GenBank/DDBJ databases">
        <authorList>
            <person name="Varghese N."/>
            <person name="Submissions S."/>
        </authorList>
    </citation>
    <scope>NUCLEOTIDE SEQUENCE [LARGE SCALE GENOMIC DNA]</scope>
    <source>
        <strain evidence="4">USBA 140</strain>
    </source>
</reference>
<dbReference type="AlphaFoldDB" id="A0A286H342"/>
<keyword evidence="1" id="KW-0328">Glycosyltransferase</keyword>
<dbReference type="RefSeq" id="WP_097281764.1">
    <property type="nucleotide sequence ID" value="NZ_OCNJ01000022.1"/>
</dbReference>